<keyword evidence="3" id="KW-0732">Signal</keyword>
<dbReference type="EMBL" id="KZ451999">
    <property type="protein sequence ID" value="PKA53132.1"/>
    <property type="molecule type" value="Genomic_DNA"/>
</dbReference>
<keyword evidence="5" id="KW-1185">Reference proteome</keyword>
<gene>
    <name evidence="4" type="ORF">AXF42_Ash009862</name>
</gene>
<name>A0A2I0AC47_9ASPA</name>
<comment type="similarity">
    <text evidence="1">Belongs to the protease inhibitor I20 (potato type II proteinase inhibitor) family.</text>
</comment>
<feature type="chain" id="PRO_5014198718" evidence="3">
    <location>
        <begin position="24"/>
        <end position="82"/>
    </location>
</feature>
<dbReference type="Gene3D" id="3.30.60.30">
    <property type="match status" value="1"/>
</dbReference>
<dbReference type="InterPro" id="IPR051391">
    <property type="entry name" value="Protease_inhibitor_I20"/>
</dbReference>
<dbReference type="GO" id="GO:0004867">
    <property type="term" value="F:serine-type endopeptidase inhibitor activity"/>
    <property type="evidence" value="ECO:0007669"/>
    <property type="project" value="UniProtKB-KW"/>
</dbReference>
<evidence type="ECO:0000313" key="5">
    <source>
        <dbReference type="Proteomes" id="UP000236161"/>
    </source>
</evidence>
<keyword evidence="2" id="KW-0646">Protease inhibitor</keyword>
<proteinExistence type="inferred from homology"/>
<keyword evidence="2" id="KW-0722">Serine protease inhibitor</keyword>
<dbReference type="Proteomes" id="UP000236161">
    <property type="component" value="Unassembled WGS sequence"/>
</dbReference>
<accession>A0A2I0AC47</accession>
<reference evidence="4 5" key="1">
    <citation type="journal article" date="2017" name="Nature">
        <title>The Apostasia genome and the evolution of orchids.</title>
        <authorList>
            <person name="Zhang G.Q."/>
            <person name="Liu K.W."/>
            <person name="Li Z."/>
            <person name="Lohaus R."/>
            <person name="Hsiao Y.Y."/>
            <person name="Niu S.C."/>
            <person name="Wang J.Y."/>
            <person name="Lin Y.C."/>
            <person name="Xu Q."/>
            <person name="Chen L.J."/>
            <person name="Yoshida K."/>
            <person name="Fujiwara S."/>
            <person name="Wang Z.W."/>
            <person name="Zhang Y.Q."/>
            <person name="Mitsuda N."/>
            <person name="Wang M."/>
            <person name="Liu G.H."/>
            <person name="Pecoraro L."/>
            <person name="Huang H.X."/>
            <person name="Xiao X.J."/>
            <person name="Lin M."/>
            <person name="Wu X.Y."/>
            <person name="Wu W.L."/>
            <person name="Chen Y.Y."/>
            <person name="Chang S.B."/>
            <person name="Sakamoto S."/>
            <person name="Ohme-Takagi M."/>
            <person name="Yagi M."/>
            <person name="Zeng S.J."/>
            <person name="Shen C.Y."/>
            <person name="Yeh C.M."/>
            <person name="Luo Y.B."/>
            <person name="Tsai W.C."/>
            <person name="Van de Peer Y."/>
            <person name="Liu Z.J."/>
        </authorList>
    </citation>
    <scope>NUCLEOTIDE SEQUENCE [LARGE SCALE GENOMIC DNA]</scope>
    <source>
        <strain evidence="5">cv. Shenzhen</strain>
        <tissue evidence="4">Stem</tissue>
    </source>
</reference>
<evidence type="ECO:0000313" key="4">
    <source>
        <dbReference type="EMBL" id="PKA53132.1"/>
    </source>
</evidence>
<dbReference type="PANTHER" id="PTHR33832">
    <property type="entry name" value="SERINE-TYPE ENDOPEPTIDASE INHIBITOR"/>
    <property type="match status" value="1"/>
</dbReference>
<sequence length="82" mass="8879">MGSPKLSLGLMLILCGIILQCEVEEIKGALACPLYCLDVKYMTCTSSGGERLPGRCNCCLAPKGCTLHLTDGTTRFCVRYFP</sequence>
<evidence type="ECO:0000256" key="2">
    <source>
        <dbReference type="ARBA" id="ARBA00022900"/>
    </source>
</evidence>
<dbReference type="AlphaFoldDB" id="A0A2I0AC47"/>
<dbReference type="InterPro" id="IPR003465">
    <property type="entry name" value="Prot_inh_I20"/>
</dbReference>
<dbReference type="OrthoDB" id="1539471at2759"/>
<dbReference type="SUPFAM" id="SSF100897">
    <property type="entry name" value="Plant proteinase inhibitors"/>
    <property type="match status" value="1"/>
</dbReference>
<dbReference type="PANTHER" id="PTHR33832:SF15">
    <property type="entry name" value="SERINE-TYPE ENDOPEPTIDASE INHIBITOR"/>
    <property type="match status" value="1"/>
</dbReference>
<protein>
    <submittedName>
        <fullName evidence="4">Uncharacterized protein</fullName>
    </submittedName>
</protein>
<evidence type="ECO:0000256" key="3">
    <source>
        <dbReference type="SAM" id="SignalP"/>
    </source>
</evidence>
<feature type="signal peptide" evidence="3">
    <location>
        <begin position="1"/>
        <end position="23"/>
    </location>
</feature>
<dbReference type="Pfam" id="PF02428">
    <property type="entry name" value="Prot_inhib_II"/>
    <property type="match status" value="1"/>
</dbReference>
<organism evidence="4 5">
    <name type="scientific">Apostasia shenzhenica</name>
    <dbReference type="NCBI Taxonomy" id="1088818"/>
    <lineage>
        <taxon>Eukaryota</taxon>
        <taxon>Viridiplantae</taxon>
        <taxon>Streptophyta</taxon>
        <taxon>Embryophyta</taxon>
        <taxon>Tracheophyta</taxon>
        <taxon>Spermatophyta</taxon>
        <taxon>Magnoliopsida</taxon>
        <taxon>Liliopsida</taxon>
        <taxon>Asparagales</taxon>
        <taxon>Orchidaceae</taxon>
        <taxon>Apostasioideae</taxon>
        <taxon>Apostasia</taxon>
    </lineage>
</organism>
<evidence type="ECO:0000256" key="1">
    <source>
        <dbReference type="ARBA" id="ARBA00007766"/>
    </source>
</evidence>